<feature type="chain" id="PRO_5047259609" evidence="2">
    <location>
        <begin position="22"/>
        <end position="362"/>
    </location>
</feature>
<reference evidence="3" key="1">
    <citation type="submission" date="2023-12" db="EMBL/GenBank/DDBJ databases">
        <title>Fervidustalea candida gen. nov., sp. nov., a novel member of the family Paenibacillaceae isolated from a geothermal area.</title>
        <authorList>
            <person name="Li W.-J."/>
            <person name="Jiao J.-Y."/>
            <person name="Chen Y."/>
        </authorList>
    </citation>
    <scope>NUCLEOTIDE SEQUENCE</scope>
    <source>
        <strain evidence="3">SYSU GA230002</strain>
    </source>
</reference>
<proteinExistence type="predicted"/>
<keyword evidence="4" id="KW-1185">Reference proteome</keyword>
<dbReference type="NCBIfam" id="TIGR00787">
    <property type="entry name" value="dctP"/>
    <property type="match status" value="1"/>
</dbReference>
<dbReference type="PIRSF" id="PIRSF006470">
    <property type="entry name" value="DctB"/>
    <property type="match status" value="1"/>
</dbReference>
<evidence type="ECO:0000313" key="3">
    <source>
        <dbReference type="EMBL" id="MEB3103887.1"/>
    </source>
</evidence>
<evidence type="ECO:0000256" key="2">
    <source>
        <dbReference type="SAM" id="SignalP"/>
    </source>
</evidence>
<dbReference type="PROSITE" id="PS51257">
    <property type="entry name" value="PROKAR_LIPOPROTEIN"/>
    <property type="match status" value="1"/>
</dbReference>
<keyword evidence="1 2" id="KW-0732">Signal</keyword>
<dbReference type="NCBIfam" id="NF037995">
    <property type="entry name" value="TRAP_S1"/>
    <property type="match status" value="1"/>
</dbReference>
<dbReference type="RefSeq" id="WP_371756014.1">
    <property type="nucleotide sequence ID" value="NZ_JAYJLD010000056.1"/>
</dbReference>
<dbReference type="EMBL" id="JAYJLD010000056">
    <property type="protein sequence ID" value="MEB3103887.1"/>
    <property type="molecule type" value="Genomic_DNA"/>
</dbReference>
<name>A0ABU5ZMZ1_9BACL</name>
<evidence type="ECO:0000256" key="1">
    <source>
        <dbReference type="ARBA" id="ARBA00022729"/>
    </source>
</evidence>
<dbReference type="InterPro" id="IPR004682">
    <property type="entry name" value="TRAP_DctP"/>
</dbReference>
<dbReference type="CDD" id="cd13679">
    <property type="entry name" value="PBP2_TRAP_YiaO_like"/>
    <property type="match status" value="1"/>
</dbReference>
<comment type="caution">
    <text evidence="3">The sequence shown here is derived from an EMBL/GenBank/DDBJ whole genome shotgun (WGS) entry which is preliminary data.</text>
</comment>
<dbReference type="Proteomes" id="UP001310386">
    <property type="component" value="Unassembled WGS sequence"/>
</dbReference>
<evidence type="ECO:0000313" key="4">
    <source>
        <dbReference type="Proteomes" id="UP001310386"/>
    </source>
</evidence>
<organism evidence="3 4">
    <name type="scientific">Ferviditalea candida</name>
    <dbReference type="NCBI Taxonomy" id="3108399"/>
    <lineage>
        <taxon>Bacteria</taxon>
        <taxon>Bacillati</taxon>
        <taxon>Bacillota</taxon>
        <taxon>Bacilli</taxon>
        <taxon>Bacillales</taxon>
        <taxon>Paenibacillaceae</taxon>
        <taxon>Ferviditalea</taxon>
    </lineage>
</organism>
<dbReference type="InterPro" id="IPR018389">
    <property type="entry name" value="DctP_fam"/>
</dbReference>
<dbReference type="Pfam" id="PF03480">
    <property type="entry name" value="DctP"/>
    <property type="match status" value="1"/>
</dbReference>
<accession>A0ABU5ZMZ1</accession>
<gene>
    <name evidence="3" type="ORF">VF724_19915</name>
</gene>
<sequence length="362" mass="40603">MFMKKFLTVIMIFSLALLSLAGCSSSEKKNTDAGSASNAQEPKEAKVRTIRAGIGLTETHPEYKALLKWKELVEEKTKGTIKVETFPSGQMGDDRTMTENLQMGTLEVTIPSTAPLVNFVKDFAVYDIPFLFANTKVADAVLDGPVGQELLDKLPAANLVGLAYWENGFRNLTNSKHPVANIDDFKGLKIRTMENKIHLEVFRALGSNPTPMAFTELFTALQQGTVDGQENPLVTIYNSKFYEVQKYVSMTNHVYSPFVFLMSKKFWDASTPEEQKIFVDAAKEARDYERKLIRDGNDQYRQDLIAKGMQFTDITPEVHQQLVEKSSPAVEKFIGDGKDKLINTDIYNKMKAAVKEAEAQNK</sequence>
<dbReference type="Gene3D" id="3.40.190.170">
    <property type="entry name" value="Bacterial extracellular solute-binding protein, family 7"/>
    <property type="match status" value="1"/>
</dbReference>
<dbReference type="PANTHER" id="PTHR33376">
    <property type="match status" value="1"/>
</dbReference>
<dbReference type="PANTHER" id="PTHR33376:SF2">
    <property type="entry name" value="DICARBOXYLATE-BINDING PERIPLASMIC PROTEIN"/>
    <property type="match status" value="1"/>
</dbReference>
<protein>
    <submittedName>
        <fullName evidence="3">TRAP transporter substrate-binding protein</fullName>
    </submittedName>
</protein>
<feature type="signal peptide" evidence="2">
    <location>
        <begin position="1"/>
        <end position="21"/>
    </location>
</feature>
<dbReference type="InterPro" id="IPR038404">
    <property type="entry name" value="TRAP_DctP_sf"/>
</dbReference>